<organism evidence="2">
    <name type="scientific">Terrestrivirus sp</name>
    <dbReference type="NCBI Taxonomy" id="2487775"/>
    <lineage>
        <taxon>Viruses</taxon>
        <taxon>Varidnaviria</taxon>
        <taxon>Bamfordvirae</taxon>
        <taxon>Nucleocytoviricota</taxon>
        <taxon>Megaviricetes</taxon>
        <taxon>Imitervirales</taxon>
        <taxon>Mimiviridae</taxon>
        <taxon>Klosneuvirinae</taxon>
    </lineage>
</organism>
<reference evidence="2" key="1">
    <citation type="submission" date="2018-10" db="EMBL/GenBank/DDBJ databases">
        <title>Hidden diversity of soil giant viruses.</title>
        <authorList>
            <person name="Schulz F."/>
            <person name="Alteio L."/>
            <person name="Goudeau D."/>
            <person name="Ryan E.M."/>
            <person name="Malmstrom R.R."/>
            <person name="Blanchard J."/>
            <person name="Woyke T."/>
        </authorList>
    </citation>
    <scope>NUCLEOTIDE SEQUENCE</scope>
    <source>
        <strain evidence="2">TEV1</strain>
    </source>
</reference>
<keyword evidence="1" id="KW-0472">Membrane</keyword>
<evidence type="ECO:0000256" key="1">
    <source>
        <dbReference type="SAM" id="Phobius"/>
    </source>
</evidence>
<gene>
    <name evidence="2" type="ORF">Terrestrivirus1_164</name>
</gene>
<feature type="transmembrane region" description="Helical" evidence="1">
    <location>
        <begin position="12"/>
        <end position="37"/>
    </location>
</feature>
<accession>A0A3G4ZKC7</accession>
<feature type="transmembrane region" description="Helical" evidence="1">
    <location>
        <begin position="58"/>
        <end position="80"/>
    </location>
</feature>
<keyword evidence="1" id="KW-0812">Transmembrane</keyword>
<feature type="transmembrane region" description="Helical" evidence="1">
    <location>
        <begin position="100"/>
        <end position="123"/>
    </location>
</feature>
<evidence type="ECO:0000313" key="2">
    <source>
        <dbReference type="EMBL" id="AYV75290.1"/>
    </source>
</evidence>
<protein>
    <submittedName>
        <fullName evidence="2">Uncharacterized protein</fullName>
    </submittedName>
</protein>
<name>A0A3G4ZKC7_9VIRU</name>
<keyword evidence="1" id="KW-1133">Transmembrane helix</keyword>
<dbReference type="EMBL" id="MK071979">
    <property type="protein sequence ID" value="AYV75290.1"/>
    <property type="molecule type" value="Genomic_DNA"/>
</dbReference>
<sequence>MSSAVPCYEAYILASLTVSCATIAALFALISFGMYSLTLHFNPNRKFVTTTKYDIESASWVLVLSAIGALSASSAVIYNFNCGVKCTSAEISCVTSMGTFGASFVAAFSAMCAAILKLTSLYFQLKHPQIPQDAQSHQISVPVTVRNLS</sequence>
<proteinExistence type="predicted"/>